<dbReference type="EMBL" id="CP002959">
    <property type="protein sequence ID" value="AFM14122.1"/>
    <property type="molecule type" value="Genomic_DNA"/>
</dbReference>
<evidence type="ECO:0000313" key="2">
    <source>
        <dbReference type="Proteomes" id="UP000006048"/>
    </source>
</evidence>
<reference evidence="1 2" key="1">
    <citation type="submission" date="2012-06" db="EMBL/GenBank/DDBJ databases">
        <title>The complete chromosome of genome of Turneriella parva DSM 21527.</title>
        <authorList>
            <consortium name="US DOE Joint Genome Institute (JGI-PGF)"/>
            <person name="Lucas S."/>
            <person name="Han J."/>
            <person name="Lapidus A."/>
            <person name="Bruce D."/>
            <person name="Goodwin L."/>
            <person name="Pitluck S."/>
            <person name="Peters L."/>
            <person name="Kyrpides N."/>
            <person name="Mavromatis K."/>
            <person name="Ivanova N."/>
            <person name="Mikhailova N."/>
            <person name="Chertkov O."/>
            <person name="Detter J.C."/>
            <person name="Tapia R."/>
            <person name="Han C."/>
            <person name="Land M."/>
            <person name="Hauser L."/>
            <person name="Markowitz V."/>
            <person name="Cheng J.-F."/>
            <person name="Hugenholtz P."/>
            <person name="Woyke T."/>
            <person name="Wu D."/>
            <person name="Gronow S."/>
            <person name="Wellnitz S."/>
            <person name="Brambilla E."/>
            <person name="Klenk H.-P."/>
            <person name="Eisen J.A."/>
        </authorList>
    </citation>
    <scope>NUCLEOTIDE SEQUENCE [LARGE SCALE GENOMIC DNA]</scope>
    <source>
        <strain evidence="2">ATCC BAA-1111 / DSM 21527 / NCTC 11395 / H</strain>
    </source>
</reference>
<dbReference type="Proteomes" id="UP000006048">
    <property type="component" value="Chromosome"/>
</dbReference>
<dbReference type="KEGG" id="tpx:Turpa_3485"/>
<sequence>MQSSLRLVIWVKIRIWRLAQARLLGWRCWLRGFCASEIPLFVRIRYCGFAGHASRAWERLASARSKLCSARESARRATDFTSCAAIRYAKGVLGLGDEDASTPALCRASLAGAPQSPSTQFGLRRRRHTPNRLVKSNVVRHSLGGFCANTYYLRIVFHDSHILVR</sequence>
<dbReference type="HOGENOM" id="CLU_1610060_0_0_12"/>
<name>I4BA15_TURPD</name>
<proteinExistence type="predicted"/>
<keyword evidence="2" id="KW-1185">Reference proteome</keyword>
<gene>
    <name evidence="1" type="ordered locus">Turpa_3485</name>
</gene>
<accession>I4BA15</accession>
<protein>
    <submittedName>
        <fullName evidence="1">Uncharacterized protein</fullName>
    </submittedName>
</protein>
<dbReference type="AlphaFoldDB" id="I4BA15"/>
<evidence type="ECO:0000313" key="1">
    <source>
        <dbReference type="EMBL" id="AFM14122.1"/>
    </source>
</evidence>
<organism evidence="1 2">
    <name type="scientific">Turneriella parva (strain ATCC BAA-1111 / DSM 21527 / NCTC 11395 / H)</name>
    <name type="common">Leptospira parva</name>
    <dbReference type="NCBI Taxonomy" id="869212"/>
    <lineage>
        <taxon>Bacteria</taxon>
        <taxon>Pseudomonadati</taxon>
        <taxon>Spirochaetota</taxon>
        <taxon>Spirochaetia</taxon>
        <taxon>Leptospirales</taxon>
        <taxon>Leptospiraceae</taxon>
        <taxon>Turneriella</taxon>
    </lineage>
</organism>